<comment type="similarity">
    <text evidence="1">Belongs to the universal stress protein A family.</text>
</comment>
<dbReference type="InterPro" id="IPR006015">
    <property type="entry name" value="Universal_stress_UspA"/>
</dbReference>
<dbReference type="Proteomes" id="UP000500938">
    <property type="component" value="Chromosome"/>
</dbReference>
<proteinExistence type="inferred from homology"/>
<protein>
    <submittedName>
        <fullName evidence="3">Universal stress protein</fullName>
    </submittedName>
</protein>
<dbReference type="Pfam" id="PF00582">
    <property type="entry name" value="Usp"/>
    <property type="match status" value="2"/>
</dbReference>
<dbReference type="PANTHER" id="PTHR46268">
    <property type="entry name" value="STRESS RESPONSE PROTEIN NHAX"/>
    <property type="match status" value="1"/>
</dbReference>
<gene>
    <name evidence="3" type="ORF">HKW67_22150</name>
</gene>
<dbReference type="InterPro" id="IPR006016">
    <property type="entry name" value="UspA"/>
</dbReference>
<evidence type="ECO:0000256" key="1">
    <source>
        <dbReference type="ARBA" id="ARBA00008791"/>
    </source>
</evidence>
<dbReference type="AlphaFoldDB" id="A0A6M4IWR9"/>
<dbReference type="PANTHER" id="PTHR46268:SF6">
    <property type="entry name" value="UNIVERSAL STRESS PROTEIN UP12"/>
    <property type="match status" value="1"/>
</dbReference>
<dbReference type="CDD" id="cd00293">
    <property type="entry name" value="USP-like"/>
    <property type="match status" value="2"/>
</dbReference>
<dbReference type="InterPro" id="IPR014729">
    <property type="entry name" value="Rossmann-like_a/b/a_fold"/>
</dbReference>
<organism evidence="3 4">
    <name type="scientific">Gemmatimonas groenlandica</name>
    <dbReference type="NCBI Taxonomy" id="2732249"/>
    <lineage>
        <taxon>Bacteria</taxon>
        <taxon>Pseudomonadati</taxon>
        <taxon>Gemmatimonadota</taxon>
        <taxon>Gemmatimonadia</taxon>
        <taxon>Gemmatimonadales</taxon>
        <taxon>Gemmatimonadaceae</taxon>
        <taxon>Gemmatimonas</taxon>
    </lineage>
</organism>
<dbReference type="SUPFAM" id="SSF52402">
    <property type="entry name" value="Adenine nucleotide alpha hydrolases-like"/>
    <property type="match status" value="2"/>
</dbReference>
<reference evidence="3 4" key="1">
    <citation type="submission" date="2020-05" db="EMBL/GenBank/DDBJ databases">
        <title>Complete genome sequence of Gemmatimonas greenlandica TET16.</title>
        <authorList>
            <person name="Zeng Y."/>
        </authorList>
    </citation>
    <scope>NUCLEOTIDE SEQUENCE [LARGE SCALE GENOMIC DNA]</scope>
    <source>
        <strain evidence="3 4">TET16</strain>
    </source>
</reference>
<dbReference type="PRINTS" id="PR01438">
    <property type="entry name" value="UNVRSLSTRESS"/>
</dbReference>
<evidence type="ECO:0000313" key="4">
    <source>
        <dbReference type="Proteomes" id="UP000500938"/>
    </source>
</evidence>
<dbReference type="RefSeq" id="WP_171227473.1">
    <property type="nucleotide sequence ID" value="NZ_CP053085.1"/>
</dbReference>
<accession>A0A6M4IWR9</accession>
<feature type="domain" description="UspA" evidence="2">
    <location>
        <begin position="6"/>
        <end position="151"/>
    </location>
</feature>
<evidence type="ECO:0000259" key="2">
    <source>
        <dbReference type="Pfam" id="PF00582"/>
    </source>
</evidence>
<keyword evidence="4" id="KW-1185">Reference proteome</keyword>
<dbReference type="Gene3D" id="3.40.50.620">
    <property type="entry name" value="HUPs"/>
    <property type="match status" value="2"/>
</dbReference>
<sequence>MQRLAMYKTILVPFDGSVLSARALPIAVALARRTGASLQLAMVHDPSAYIPFVPGEVAIPVYDAELVSEHRKQDQVALDAALAELAAQGITATGVLLEGTIVEALVEHAQSSGVDLTVMTSHGRSGFERLRLGSVATAYLTRATAPVYLVRGSGSDAPPELPAGTLLCTLDGSPFAEAILPHAKTFAEAAGLTMALLSVAVPHAMPMAPFGAEALLVDEGAVALEETGRREYLTRQAGDCPAGTAVHIVTDMSISRAIIDEARRTSAGALAMATHGRGGLKRMMLGSVADEVMRHTHTPVLVYRPS</sequence>
<dbReference type="KEGG" id="ggr:HKW67_22150"/>
<name>A0A6M4IWR9_9BACT</name>
<evidence type="ECO:0000313" key="3">
    <source>
        <dbReference type="EMBL" id="QJR38037.1"/>
    </source>
</evidence>
<dbReference type="EMBL" id="CP053085">
    <property type="protein sequence ID" value="QJR38037.1"/>
    <property type="molecule type" value="Genomic_DNA"/>
</dbReference>
<feature type="domain" description="UspA" evidence="2">
    <location>
        <begin position="166"/>
        <end position="304"/>
    </location>
</feature>